<feature type="transmembrane region" description="Helical" evidence="7">
    <location>
        <begin position="137"/>
        <end position="161"/>
    </location>
</feature>
<feature type="transmembrane region" description="Helical" evidence="7">
    <location>
        <begin position="190"/>
        <end position="209"/>
    </location>
</feature>
<dbReference type="SUPFAM" id="SSF161098">
    <property type="entry name" value="MetI-like"/>
    <property type="match status" value="1"/>
</dbReference>
<evidence type="ECO:0000256" key="3">
    <source>
        <dbReference type="ARBA" id="ARBA00022475"/>
    </source>
</evidence>
<keyword evidence="10" id="KW-1185">Reference proteome</keyword>
<dbReference type="PANTHER" id="PTHR30465:SF0">
    <property type="entry name" value="OLIGOPEPTIDE TRANSPORT SYSTEM PERMEASE PROTEIN APPB"/>
    <property type="match status" value="1"/>
</dbReference>
<dbReference type="OrthoDB" id="147639at2"/>
<accession>A0A0N8W037</accession>
<feature type="transmembrane region" description="Helical" evidence="7">
    <location>
        <begin position="104"/>
        <end position="125"/>
    </location>
</feature>
<feature type="transmembrane region" description="Helical" evidence="7">
    <location>
        <begin position="295"/>
        <end position="320"/>
    </location>
</feature>
<dbReference type="PROSITE" id="PS50928">
    <property type="entry name" value="ABC_TM1"/>
    <property type="match status" value="1"/>
</dbReference>
<dbReference type="Gene3D" id="1.10.3720.10">
    <property type="entry name" value="MetI-like"/>
    <property type="match status" value="1"/>
</dbReference>
<sequence>MAKYLVRKTISWLVVIFLATNLAYLLAATFLDPRSNYVGRRPPLSSEQIADILTPLNLNPDASLAHRWWIWIKGIFLRWDWGASPVGDAVNDQIGPRMLVSAQLLLLATLLSVVMGVAVGVYTASRQYQRGDRLWQGTSIILMNTHVVVASLVVVSAGLWVNKVTGLRIFYVTGASSPDVVGFFPRLLNAGQHLLLPTIALVAISYAGYHMMQRSLLLDNISADYVRTARAKGLTRNQAVRRHALRTSIIPVATSVAFSIPGIFTGAVMTEQIFAWNGMGQYFIQTISRNDVHGATAVAAFSALMVGISAVLSDFFVVILDPRVRVS</sequence>
<keyword evidence="3" id="KW-1003">Cell membrane</keyword>
<gene>
    <name evidence="9" type="primary">dppB_1</name>
    <name evidence="9" type="ORF">Cocul_00757</name>
</gene>
<feature type="transmembrane region" description="Helical" evidence="7">
    <location>
        <begin position="249"/>
        <end position="275"/>
    </location>
</feature>
<dbReference type="EMBL" id="LKST01000001">
    <property type="protein sequence ID" value="KQB85610.1"/>
    <property type="molecule type" value="Genomic_DNA"/>
</dbReference>
<evidence type="ECO:0000313" key="9">
    <source>
        <dbReference type="EMBL" id="KQB85610.1"/>
    </source>
</evidence>
<evidence type="ECO:0000256" key="4">
    <source>
        <dbReference type="ARBA" id="ARBA00022692"/>
    </source>
</evidence>
<proteinExistence type="inferred from homology"/>
<dbReference type="STRING" id="1544416.Cocul_00757"/>
<dbReference type="GO" id="GO:0055085">
    <property type="term" value="P:transmembrane transport"/>
    <property type="evidence" value="ECO:0007669"/>
    <property type="project" value="InterPro"/>
</dbReference>
<comment type="subcellular location">
    <subcellularLocation>
        <location evidence="1 7">Cell membrane</location>
        <topology evidence="1 7">Multi-pass membrane protein</topology>
    </subcellularLocation>
</comment>
<dbReference type="InterPro" id="IPR000515">
    <property type="entry name" value="MetI-like"/>
</dbReference>
<dbReference type="PATRIC" id="fig|1544416.3.peg.758"/>
<organism evidence="9 10">
    <name type="scientific">Corynebacterium oculi</name>
    <dbReference type="NCBI Taxonomy" id="1544416"/>
    <lineage>
        <taxon>Bacteria</taxon>
        <taxon>Bacillati</taxon>
        <taxon>Actinomycetota</taxon>
        <taxon>Actinomycetes</taxon>
        <taxon>Mycobacteriales</taxon>
        <taxon>Corynebacteriaceae</taxon>
        <taxon>Corynebacterium</taxon>
    </lineage>
</organism>
<dbReference type="AlphaFoldDB" id="A0A0N8W037"/>
<evidence type="ECO:0000256" key="1">
    <source>
        <dbReference type="ARBA" id="ARBA00004651"/>
    </source>
</evidence>
<evidence type="ECO:0000256" key="7">
    <source>
        <dbReference type="RuleBase" id="RU363032"/>
    </source>
</evidence>
<evidence type="ECO:0000256" key="6">
    <source>
        <dbReference type="ARBA" id="ARBA00023136"/>
    </source>
</evidence>
<dbReference type="Pfam" id="PF00528">
    <property type="entry name" value="BPD_transp_1"/>
    <property type="match status" value="1"/>
</dbReference>
<keyword evidence="5 7" id="KW-1133">Transmembrane helix</keyword>
<evidence type="ECO:0000313" key="10">
    <source>
        <dbReference type="Proteomes" id="UP000050517"/>
    </source>
</evidence>
<keyword evidence="4 7" id="KW-0812">Transmembrane</keyword>
<dbReference type="CDD" id="cd06261">
    <property type="entry name" value="TM_PBP2"/>
    <property type="match status" value="1"/>
</dbReference>
<dbReference type="Proteomes" id="UP000050517">
    <property type="component" value="Unassembled WGS sequence"/>
</dbReference>
<name>A0A0N8W037_9CORY</name>
<evidence type="ECO:0000259" key="8">
    <source>
        <dbReference type="PROSITE" id="PS50928"/>
    </source>
</evidence>
<dbReference type="InterPro" id="IPR035906">
    <property type="entry name" value="MetI-like_sf"/>
</dbReference>
<evidence type="ECO:0000256" key="5">
    <source>
        <dbReference type="ARBA" id="ARBA00022989"/>
    </source>
</evidence>
<evidence type="ECO:0000256" key="2">
    <source>
        <dbReference type="ARBA" id="ARBA00022448"/>
    </source>
</evidence>
<dbReference type="PANTHER" id="PTHR30465">
    <property type="entry name" value="INNER MEMBRANE ABC TRANSPORTER"/>
    <property type="match status" value="1"/>
</dbReference>
<keyword evidence="6 7" id="KW-0472">Membrane</keyword>
<comment type="caution">
    <text evidence="9">The sequence shown here is derived from an EMBL/GenBank/DDBJ whole genome shotgun (WGS) entry which is preliminary data.</text>
</comment>
<dbReference type="RefSeq" id="WP_055121918.1">
    <property type="nucleotide sequence ID" value="NZ_LKST01000001.1"/>
</dbReference>
<protein>
    <submittedName>
        <fullName evidence="9">Dipeptide transport system permease protein DppB</fullName>
    </submittedName>
</protein>
<feature type="domain" description="ABC transmembrane type-1" evidence="8">
    <location>
        <begin position="98"/>
        <end position="317"/>
    </location>
</feature>
<reference evidence="9 10" key="1">
    <citation type="submission" date="2015-10" db="EMBL/GenBank/DDBJ databases">
        <title>Corynebacteirum lowii and Corynebacterium oculi species nova, derived from human clinical disease and and emended description of Corynebacterium mastiditis.</title>
        <authorList>
            <person name="Bernard K."/>
            <person name="Pacheco A.L."/>
            <person name="Mcdougall C."/>
            <person name="Burtx T."/>
            <person name="Weibe D."/>
            <person name="Tyler S."/>
            <person name="Olson A.B."/>
            <person name="Cnockaert M."/>
            <person name="Eguchi H."/>
            <person name="Kuwahara T."/>
            <person name="Nakayama-Imaohji H."/>
            <person name="Boudewijins M."/>
            <person name="Van Hoecke F."/>
            <person name="Bernier A.-M."/>
            <person name="Vandamme P."/>
        </authorList>
    </citation>
    <scope>NUCLEOTIDE SEQUENCE [LARGE SCALE GENOMIC DNA]</scope>
    <source>
        <strain evidence="9 10">NML 130210</strain>
    </source>
</reference>
<feature type="transmembrane region" description="Helical" evidence="7">
    <location>
        <begin position="12"/>
        <end position="31"/>
    </location>
</feature>
<comment type="similarity">
    <text evidence="7">Belongs to the binding-protein-dependent transport system permease family.</text>
</comment>
<keyword evidence="2 7" id="KW-0813">Transport</keyword>
<dbReference type="GO" id="GO:0005886">
    <property type="term" value="C:plasma membrane"/>
    <property type="evidence" value="ECO:0007669"/>
    <property type="project" value="UniProtKB-SubCell"/>
</dbReference>